<comment type="caution">
    <text evidence="2">The sequence shown here is derived from an EMBL/GenBank/DDBJ whole genome shotgun (WGS) entry which is preliminary data.</text>
</comment>
<dbReference type="PANTHER" id="PTHR46467:SF1">
    <property type="entry name" value="TETHER CONTAINING UBX DOMAIN FOR GLUT4"/>
    <property type="match status" value="1"/>
</dbReference>
<evidence type="ECO:0000313" key="3">
    <source>
        <dbReference type="Proteomes" id="UP001221898"/>
    </source>
</evidence>
<dbReference type="GO" id="GO:0012506">
    <property type="term" value="C:vesicle membrane"/>
    <property type="evidence" value="ECO:0007669"/>
    <property type="project" value="TreeGrafter"/>
</dbReference>
<dbReference type="Proteomes" id="UP001221898">
    <property type="component" value="Unassembled WGS sequence"/>
</dbReference>
<gene>
    <name evidence="2" type="ORF">AAFF_G00420200</name>
</gene>
<dbReference type="AlphaFoldDB" id="A0AAD7SAK4"/>
<evidence type="ECO:0000256" key="1">
    <source>
        <dbReference type="SAM" id="MobiDB-lite"/>
    </source>
</evidence>
<keyword evidence="3" id="KW-1185">Reference proteome</keyword>
<proteinExistence type="predicted"/>
<dbReference type="GO" id="GO:0042593">
    <property type="term" value="P:glucose homeostasis"/>
    <property type="evidence" value="ECO:0007669"/>
    <property type="project" value="TreeGrafter"/>
</dbReference>
<reference evidence="2" key="1">
    <citation type="journal article" date="2023" name="Science">
        <title>Genome structures resolve the early diversification of teleost fishes.</title>
        <authorList>
            <person name="Parey E."/>
            <person name="Louis A."/>
            <person name="Montfort J."/>
            <person name="Bouchez O."/>
            <person name="Roques C."/>
            <person name="Iampietro C."/>
            <person name="Lluch J."/>
            <person name="Castinel A."/>
            <person name="Donnadieu C."/>
            <person name="Desvignes T."/>
            <person name="Floi Bucao C."/>
            <person name="Jouanno E."/>
            <person name="Wen M."/>
            <person name="Mejri S."/>
            <person name="Dirks R."/>
            <person name="Jansen H."/>
            <person name="Henkel C."/>
            <person name="Chen W.J."/>
            <person name="Zahm M."/>
            <person name="Cabau C."/>
            <person name="Klopp C."/>
            <person name="Thompson A.W."/>
            <person name="Robinson-Rechavi M."/>
            <person name="Braasch I."/>
            <person name="Lecointre G."/>
            <person name="Bobe J."/>
            <person name="Postlethwait J.H."/>
            <person name="Berthelot C."/>
            <person name="Roest Crollius H."/>
            <person name="Guiguen Y."/>
        </authorList>
    </citation>
    <scope>NUCLEOTIDE SEQUENCE</scope>
    <source>
        <strain evidence="2">NC1722</strain>
    </source>
</reference>
<organism evidence="2 3">
    <name type="scientific">Aldrovandia affinis</name>
    <dbReference type="NCBI Taxonomy" id="143900"/>
    <lineage>
        <taxon>Eukaryota</taxon>
        <taxon>Metazoa</taxon>
        <taxon>Chordata</taxon>
        <taxon>Craniata</taxon>
        <taxon>Vertebrata</taxon>
        <taxon>Euteleostomi</taxon>
        <taxon>Actinopterygii</taxon>
        <taxon>Neopterygii</taxon>
        <taxon>Teleostei</taxon>
        <taxon>Notacanthiformes</taxon>
        <taxon>Halosauridae</taxon>
        <taxon>Aldrovandia</taxon>
    </lineage>
</organism>
<protein>
    <submittedName>
        <fullName evidence="2">Uncharacterized protein</fullName>
    </submittedName>
</protein>
<name>A0AAD7SAK4_9TELE</name>
<dbReference type="GO" id="GO:0005737">
    <property type="term" value="C:cytoplasm"/>
    <property type="evidence" value="ECO:0007669"/>
    <property type="project" value="TreeGrafter"/>
</dbReference>
<feature type="compositionally biased region" description="Polar residues" evidence="1">
    <location>
        <begin position="36"/>
        <end position="51"/>
    </location>
</feature>
<accession>A0AAD7SAK4</accession>
<feature type="region of interest" description="Disordered" evidence="1">
    <location>
        <begin position="1"/>
        <end position="62"/>
    </location>
</feature>
<dbReference type="PANTHER" id="PTHR46467">
    <property type="entry name" value="TETHER CONTAINING UBX DOMAIN FOR GLUT4"/>
    <property type="match status" value="1"/>
</dbReference>
<dbReference type="GO" id="GO:0005634">
    <property type="term" value="C:nucleus"/>
    <property type="evidence" value="ECO:0007669"/>
    <property type="project" value="TreeGrafter"/>
</dbReference>
<dbReference type="GO" id="GO:0006886">
    <property type="term" value="P:intracellular protein transport"/>
    <property type="evidence" value="ECO:0007669"/>
    <property type="project" value="TreeGrafter"/>
</dbReference>
<dbReference type="EMBL" id="JAINUG010000088">
    <property type="protein sequence ID" value="KAJ8398823.1"/>
    <property type="molecule type" value="Genomic_DNA"/>
</dbReference>
<evidence type="ECO:0000313" key="2">
    <source>
        <dbReference type="EMBL" id="KAJ8398823.1"/>
    </source>
</evidence>
<feature type="compositionally biased region" description="Basic and acidic residues" evidence="1">
    <location>
        <begin position="9"/>
        <end position="30"/>
    </location>
</feature>
<sequence length="131" mass="14558">MPDAGCRCCDPKRSRPGAEDTPKPPEEGAQRRSLNRDPQTQPSATVSQGRQESVEPGIYGGHAPSCSSPAAYCPSRFNLNTDNKPIDREPLVYHMDAGVCHHGNSEDLPEDFFEVTVNDIKKRYTQLQSEW</sequence>